<keyword evidence="3" id="KW-1185">Reference proteome</keyword>
<protein>
    <recommendedName>
        <fullName evidence="4">B box-type domain-containing protein</fullName>
    </recommendedName>
</protein>
<sequence>MNGLHRSKCLNHPDREAVACCPECKIFFCRECVTEHHGKLVCKTCLTSAASSEQTTSLNAFQKIMSGTGTLFKMVLSFSILWLTVYAFGRLLLLIPDSFHSGDIWESF</sequence>
<evidence type="ECO:0000313" key="2">
    <source>
        <dbReference type="EMBL" id="QHI68402.1"/>
    </source>
</evidence>
<gene>
    <name evidence="2" type="ORF">GT409_02660</name>
</gene>
<feature type="transmembrane region" description="Helical" evidence="1">
    <location>
        <begin position="71"/>
        <end position="95"/>
    </location>
</feature>
<evidence type="ECO:0000256" key="1">
    <source>
        <dbReference type="SAM" id="Phobius"/>
    </source>
</evidence>
<keyword evidence="1" id="KW-0472">Membrane</keyword>
<evidence type="ECO:0000313" key="3">
    <source>
        <dbReference type="Proteomes" id="UP000464954"/>
    </source>
</evidence>
<dbReference type="EMBL" id="CP047593">
    <property type="protein sequence ID" value="QHI68402.1"/>
    <property type="molecule type" value="Genomic_DNA"/>
</dbReference>
<evidence type="ECO:0008006" key="4">
    <source>
        <dbReference type="Google" id="ProtNLM"/>
    </source>
</evidence>
<organism evidence="2 3">
    <name type="scientific">Tichowtungia aerotolerans</name>
    <dbReference type="NCBI Taxonomy" id="2697043"/>
    <lineage>
        <taxon>Bacteria</taxon>
        <taxon>Pseudomonadati</taxon>
        <taxon>Kiritimatiellota</taxon>
        <taxon>Tichowtungiia</taxon>
        <taxon>Tichowtungiales</taxon>
        <taxon>Tichowtungiaceae</taxon>
        <taxon>Tichowtungia</taxon>
    </lineage>
</organism>
<keyword evidence="1" id="KW-0812">Transmembrane</keyword>
<accession>A0A6P1M2S7</accession>
<dbReference type="Proteomes" id="UP000464954">
    <property type="component" value="Chromosome"/>
</dbReference>
<dbReference type="AlphaFoldDB" id="A0A6P1M2S7"/>
<dbReference type="RefSeq" id="WP_160626689.1">
    <property type="nucleotide sequence ID" value="NZ_CP047593.1"/>
</dbReference>
<proteinExistence type="predicted"/>
<keyword evidence="1" id="KW-1133">Transmembrane helix</keyword>
<reference evidence="2 3" key="1">
    <citation type="submission" date="2020-01" db="EMBL/GenBank/DDBJ databases">
        <title>Ponticoccus aerotolerans gen. nov., sp. nov., an anaerobic bacterium and proposal of Ponticoccusceae fam. nov., Ponticoccusles ord. nov. and Ponticoccuse classis nov. in the phylum Kiritimatiellaeota.</title>
        <authorList>
            <person name="Zhou L.Y."/>
            <person name="Du Z.J."/>
        </authorList>
    </citation>
    <scope>NUCLEOTIDE SEQUENCE [LARGE SCALE GENOMIC DNA]</scope>
    <source>
        <strain evidence="2 3">S-5007</strain>
    </source>
</reference>
<name>A0A6P1M2S7_9BACT</name>
<dbReference type="KEGG" id="taer:GT409_02660"/>